<evidence type="ECO:0000313" key="2">
    <source>
        <dbReference type="Proteomes" id="UP000265816"/>
    </source>
</evidence>
<dbReference type="EMBL" id="QWVT01000019">
    <property type="protein sequence ID" value="RID84596.1"/>
    <property type="molecule type" value="Genomic_DNA"/>
</dbReference>
<dbReference type="RefSeq" id="WP_119113099.1">
    <property type="nucleotide sequence ID" value="NZ_CBCSEO010000001.1"/>
</dbReference>
<dbReference type="OrthoDB" id="2988956at2"/>
<protein>
    <recommendedName>
        <fullName evidence="3">YhjD</fullName>
    </recommendedName>
</protein>
<reference evidence="1 2" key="1">
    <citation type="submission" date="2018-08" db="EMBL/GenBank/DDBJ databases">
        <title>Bacillus jemisoniae sp. nov., Bacillus chryseoplanitiae sp. nov., Bacillus resnikiae sp. nov., and Bacillus frankliniae sp. nov., isolated from Viking spacecraft and associated surfaces.</title>
        <authorList>
            <person name="Seuylemezian A."/>
            <person name="Vaishampayan P."/>
        </authorList>
    </citation>
    <scope>NUCLEOTIDE SEQUENCE [LARGE SCALE GENOMIC DNA]</scope>
    <source>
        <strain evidence="1 2">JJ-247</strain>
    </source>
</reference>
<dbReference type="InterPro" id="IPR058600">
    <property type="entry name" value="YhjD-like"/>
</dbReference>
<gene>
    <name evidence="1" type="ORF">D1970_11935</name>
</gene>
<dbReference type="Proteomes" id="UP000265816">
    <property type="component" value="Unassembled WGS sequence"/>
</dbReference>
<sequence>MTRIPEYDRDMIEQAIYLPMVLTVLNRDRTVIESSPFKLKKPYLVLIEETMLAIQKDLAGVKRYMKQNSLKVQQLKRDEAFTMYLFLYRGYEEQHNYFNPRLRNRTEELMEYYLFRRYSLHAEKLPEKYINKKQHK</sequence>
<organism evidence="1 2">
    <name type="scientific">Mesobacillus zeae</name>
    <dbReference type="NCBI Taxonomy" id="1917180"/>
    <lineage>
        <taxon>Bacteria</taxon>
        <taxon>Bacillati</taxon>
        <taxon>Bacillota</taxon>
        <taxon>Bacilli</taxon>
        <taxon>Bacillales</taxon>
        <taxon>Bacillaceae</taxon>
        <taxon>Mesobacillus</taxon>
    </lineage>
</organism>
<keyword evidence="2" id="KW-1185">Reference proteome</keyword>
<name>A0A398BA72_9BACI</name>
<evidence type="ECO:0000313" key="1">
    <source>
        <dbReference type="EMBL" id="RID84596.1"/>
    </source>
</evidence>
<proteinExistence type="predicted"/>
<dbReference type="Pfam" id="PF26325">
    <property type="entry name" value="YhjD"/>
    <property type="match status" value="1"/>
</dbReference>
<evidence type="ECO:0008006" key="3">
    <source>
        <dbReference type="Google" id="ProtNLM"/>
    </source>
</evidence>
<comment type="caution">
    <text evidence="1">The sequence shown here is derived from an EMBL/GenBank/DDBJ whole genome shotgun (WGS) entry which is preliminary data.</text>
</comment>
<dbReference type="AlphaFoldDB" id="A0A398BA72"/>
<accession>A0A398BA72</accession>